<evidence type="ECO:0000313" key="2">
    <source>
        <dbReference type="EMBL" id="KAK0749539.1"/>
    </source>
</evidence>
<keyword evidence="3" id="KW-1185">Reference proteome</keyword>
<name>A0AA40F1K4_9PEZI</name>
<organism evidence="2 3">
    <name type="scientific">Schizothecium vesticola</name>
    <dbReference type="NCBI Taxonomy" id="314040"/>
    <lineage>
        <taxon>Eukaryota</taxon>
        <taxon>Fungi</taxon>
        <taxon>Dikarya</taxon>
        <taxon>Ascomycota</taxon>
        <taxon>Pezizomycotina</taxon>
        <taxon>Sordariomycetes</taxon>
        <taxon>Sordariomycetidae</taxon>
        <taxon>Sordariales</taxon>
        <taxon>Schizotheciaceae</taxon>
        <taxon>Schizothecium</taxon>
    </lineage>
</organism>
<evidence type="ECO:0000256" key="1">
    <source>
        <dbReference type="SAM" id="MobiDB-lite"/>
    </source>
</evidence>
<reference evidence="2" key="1">
    <citation type="submission" date="2023-06" db="EMBL/GenBank/DDBJ databases">
        <title>Genome-scale phylogeny and comparative genomics of the fungal order Sordariales.</title>
        <authorList>
            <consortium name="Lawrence Berkeley National Laboratory"/>
            <person name="Hensen N."/>
            <person name="Bonometti L."/>
            <person name="Westerberg I."/>
            <person name="Brannstrom I.O."/>
            <person name="Guillou S."/>
            <person name="Cros-Aarteil S."/>
            <person name="Calhoun S."/>
            <person name="Haridas S."/>
            <person name="Kuo A."/>
            <person name="Mondo S."/>
            <person name="Pangilinan J."/>
            <person name="Riley R."/>
            <person name="LaButti K."/>
            <person name="Andreopoulos B."/>
            <person name="Lipzen A."/>
            <person name="Chen C."/>
            <person name="Yanf M."/>
            <person name="Daum C."/>
            <person name="Ng V."/>
            <person name="Clum A."/>
            <person name="Steindorff A."/>
            <person name="Ohm R."/>
            <person name="Martin F."/>
            <person name="Silar P."/>
            <person name="Natvig D."/>
            <person name="Lalanne C."/>
            <person name="Gautier V."/>
            <person name="Ament-velasquez S.L."/>
            <person name="Kruys A."/>
            <person name="Hutchinson M.I."/>
            <person name="Powell A.J."/>
            <person name="Barry K."/>
            <person name="Miller A.N."/>
            <person name="Grigoriev I.V."/>
            <person name="Debuchy R."/>
            <person name="Gladieux P."/>
            <person name="Thoren M.H."/>
            <person name="Johannesson H."/>
        </authorList>
    </citation>
    <scope>NUCLEOTIDE SEQUENCE</scope>
    <source>
        <strain evidence="2">SMH3187-1</strain>
    </source>
</reference>
<dbReference type="Proteomes" id="UP001172155">
    <property type="component" value="Unassembled WGS sequence"/>
</dbReference>
<dbReference type="AlphaFoldDB" id="A0AA40F1K4"/>
<feature type="region of interest" description="Disordered" evidence="1">
    <location>
        <begin position="1"/>
        <end position="23"/>
    </location>
</feature>
<proteinExistence type="predicted"/>
<protein>
    <submittedName>
        <fullName evidence="2">Uncharacterized protein</fullName>
    </submittedName>
</protein>
<sequence>MRQDPQSLARRAKSENQQRTSLTSSALFSSQVVEDVFPKVVVAPNPSSCVGTRRIQTFLGPTRLTVTCVVTCPFVRLHRRRRGVSRTPASASPETARSHRRTFENTARQLCRAPAVRRDTVGFAVPFASPQPKLEQRAVGRFPHSPSGAPNALSSTRTPGRRLALAAALVLNQRSCGRLGEPRPARQARHHRGLDSPAHSWWERFGEASLA</sequence>
<accession>A0AA40F1K4</accession>
<dbReference type="EMBL" id="JAUKUD010000003">
    <property type="protein sequence ID" value="KAK0749539.1"/>
    <property type="molecule type" value="Genomic_DNA"/>
</dbReference>
<evidence type="ECO:0000313" key="3">
    <source>
        <dbReference type="Proteomes" id="UP001172155"/>
    </source>
</evidence>
<gene>
    <name evidence="2" type="ORF">B0T18DRAFT_108354</name>
</gene>
<feature type="region of interest" description="Disordered" evidence="1">
    <location>
        <begin position="83"/>
        <end position="103"/>
    </location>
</feature>
<comment type="caution">
    <text evidence="2">The sequence shown here is derived from an EMBL/GenBank/DDBJ whole genome shotgun (WGS) entry which is preliminary data.</text>
</comment>